<keyword evidence="3" id="KW-1185">Reference proteome</keyword>
<dbReference type="PANTHER" id="PTHR43056">
    <property type="entry name" value="PEPTIDASE S9 PROLYL OLIGOPEPTIDASE"/>
    <property type="match status" value="1"/>
</dbReference>
<gene>
    <name evidence="2" type="ORF">ACFQMG_26790</name>
</gene>
<dbReference type="InterPro" id="IPR050585">
    <property type="entry name" value="Xaa-Pro_dipeptidyl-ppase/CocE"/>
</dbReference>
<dbReference type="SUPFAM" id="SSF82171">
    <property type="entry name" value="DPP6 N-terminal domain-like"/>
    <property type="match status" value="1"/>
</dbReference>
<dbReference type="Pfam" id="PF00326">
    <property type="entry name" value="Peptidase_S9"/>
    <property type="match status" value="1"/>
</dbReference>
<reference evidence="3" key="1">
    <citation type="journal article" date="2019" name="Int. J. Syst. Evol. Microbiol.">
        <title>The Global Catalogue of Microorganisms (GCM) 10K type strain sequencing project: providing services to taxonomists for standard genome sequencing and annotation.</title>
        <authorList>
            <consortium name="The Broad Institute Genomics Platform"/>
            <consortium name="The Broad Institute Genome Sequencing Center for Infectious Disease"/>
            <person name="Wu L."/>
            <person name="Ma J."/>
        </authorList>
    </citation>
    <scope>NUCLEOTIDE SEQUENCE [LARGE SCALE GENOMIC DNA]</scope>
    <source>
        <strain evidence="3">CGMCC 1.12859</strain>
    </source>
</reference>
<dbReference type="RefSeq" id="WP_380232225.1">
    <property type="nucleotide sequence ID" value="NZ_JBHTAJ010000061.1"/>
</dbReference>
<dbReference type="PANTHER" id="PTHR43056:SF5">
    <property type="entry name" value="PEPTIDASE S9 PROLYL OLIGOPEPTIDASE CATALYTIC DOMAIN-CONTAINING PROTEIN"/>
    <property type="match status" value="1"/>
</dbReference>
<comment type="caution">
    <text evidence="2">The sequence shown here is derived from an EMBL/GenBank/DDBJ whole genome shotgun (WGS) entry which is preliminary data.</text>
</comment>
<feature type="domain" description="Peptidase S9 prolyl oligopeptidase catalytic" evidence="1">
    <location>
        <begin position="395"/>
        <end position="601"/>
    </location>
</feature>
<sequence>MDGVVEDLLPVGFNARSRLHEYGGRAWRPVGLPDDGSGRGATGLVFVDWHDQRLWVAGPGVQPVPLTAVVPDGGGGPAVRYGDLVAPSGRAEVWCVRESVGAHPREVVREVVAVPMDGSAALDPSRVRVLAGGYDFLACPRQSPDGRYLSWIGWNHPHMPWDESELCVVALDGGEDAGYRVLAGGRGCSVAQAEWRDADTLWAVTDPDGWWNLHLVPADGGEVRAVAPRQEEFAGALWKPGAAWFAPLPDGRVVAVHGTGSSRRLGVVDPSDDSVRDLPLPYTDFAATVHAADGKAVCVAGSPDSHHRVVLADLTAAATGDGIHESVTGGDSGALRFADWLPQPYAEVFHRPDGQAVHAVLYPPRNADHRVAADELPPWVVFVHGGPTGSSPMALDLEVAYFTSRGIGVVDVDYGGSTGYGRTYRERLRGTWGLVDVGDCAAVARGLVARGLADERRLAVRGGSAGGWTAVASLTRAGLYAGAVSHYGITDPVAWAANTHDFESRYLDGLIGPLPEAADQYAERSPVLNAHRASGPALLMHGLEDVIVEPQQSRVFAEALAAAGVPCTLLELPGEQHGWRQGETIATVLKAELAFYQEIFGIAGQAPAEGGR</sequence>
<dbReference type="InterPro" id="IPR011042">
    <property type="entry name" value="6-blade_b-propeller_TolB-like"/>
</dbReference>
<dbReference type="InterPro" id="IPR001375">
    <property type="entry name" value="Peptidase_S9_cat"/>
</dbReference>
<dbReference type="Gene3D" id="2.120.10.30">
    <property type="entry name" value="TolB, C-terminal domain"/>
    <property type="match status" value="1"/>
</dbReference>
<proteinExistence type="predicted"/>
<name>A0ABW2G775_9ACTN</name>
<dbReference type="SUPFAM" id="SSF53474">
    <property type="entry name" value="alpha/beta-Hydrolases"/>
    <property type="match status" value="1"/>
</dbReference>
<accession>A0ABW2G775</accession>
<dbReference type="InterPro" id="IPR029058">
    <property type="entry name" value="AB_hydrolase_fold"/>
</dbReference>
<dbReference type="EMBL" id="JBHTAJ010000061">
    <property type="protein sequence ID" value="MFC7183158.1"/>
    <property type="molecule type" value="Genomic_DNA"/>
</dbReference>
<evidence type="ECO:0000313" key="3">
    <source>
        <dbReference type="Proteomes" id="UP001596435"/>
    </source>
</evidence>
<protein>
    <submittedName>
        <fullName evidence="2">Prolyl oligopeptidase family serine peptidase</fullName>
    </submittedName>
</protein>
<dbReference type="Gene3D" id="3.40.50.1820">
    <property type="entry name" value="alpha/beta hydrolase"/>
    <property type="match status" value="1"/>
</dbReference>
<evidence type="ECO:0000259" key="1">
    <source>
        <dbReference type="Pfam" id="PF00326"/>
    </source>
</evidence>
<evidence type="ECO:0000313" key="2">
    <source>
        <dbReference type="EMBL" id="MFC7183158.1"/>
    </source>
</evidence>
<organism evidence="2 3">
    <name type="scientific">Kitasatospora paranensis</name>
    <dbReference type="NCBI Taxonomy" id="258053"/>
    <lineage>
        <taxon>Bacteria</taxon>
        <taxon>Bacillati</taxon>
        <taxon>Actinomycetota</taxon>
        <taxon>Actinomycetes</taxon>
        <taxon>Kitasatosporales</taxon>
        <taxon>Streptomycetaceae</taxon>
        <taxon>Kitasatospora</taxon>
    </lineage>
</organism>
<dbReference type="Proteomes" id="UP001596435">
    <property type="component" value="Unassembled WGS sequence"/>
</dbReference>